<keyword evidence="3" id="KW-1185">Reference proteome</keyword>
<keyword evidence="1" id="KW-0472">Membrane</keyword>
<keyword evidence="1" id="KW-1133">Transmembrane helix</keyword>
<dbReference type="EMBL" id="VANI01000010">
    <property type="protein sequence ID" value="TLM77404.1"/>
    <property type="molecule type" value="Genomic_DNA"/>
</dbReference>
<evidence type="ECO:0000313" key="2">
    <source>
        <dbReference type="EMBL" id="TLM77404.1"/>
    </source>
</evidence>
<evidence type="ECO:0000313" key="3">
    <source>
        <dbReference type="Proteomes" id="UP000306791"/>
    </source>
</evidence>
<reference evidence="2 3" key="1">
    <citation type="submission" date="2019-05" db="EMBL/GenBank/DDBJ databases">
        <title>Microbulbifer harenosus sp. nov., an alginate-degrading bacterium isolated from coastal sand.</title>
        <authorList>
            <person name="Huang H."/>
            <person name="Mo K."/>
            <person name="Bao S."/>
        </authorList>
    </citation>
    <scope>NUCLEOTIDE SEQUENCE [LARGE SCALE GENOMIC DNA]</scope>
    <source>
        <strain evidence="2 3">HB161719</strain>
    </source>
</reference>
<name>A0ABY2ULR9_9GAMM</name>
<dbReference type="RefSeq" id="WP_138235744.1">
    <property type="nucleotide sequence ID" value="NZ_CP185860.1"/>
</dbReference>
<keyword evidence="1" id="KW-0812">Transmembrane</keyword>
<comment type="caution">
    <text evidence="2">The sequence shown here is derived from an EMBL/GenBank/DDBJ whole genome shotgun (WGS) entry which is preliminary data.</text>
</comment>
<organism evidence="2 3">
    <name type="scientific">Microbulbifer harenosus</name>
    <dbReference type="NCBI Taxonomy" id="2576840"/>
    <lineage>
        <taxon>Bacteria</taxon>
        <taxon>Pseudomonadati</taxon>
        <taxon>Pseudomonadota</taxon>
        <taxon>Gammaproteobacteria</taxon>
        <taxon>Cellvibrionales</taxon>
        <taxon>Microbulbiferaceae</taxon>
        <taxon>Microbulbifer</taxon>
    </lineage>
</organism>
<dbReference type="Proteomes" id="UP000306791">
    <property type="component" value="Unassembled WGS sequence"/>
</dbReference>
<feature type="transmembrane region" description="Helical" evidence="1">
    <location>
        <begin position="12"/>
        <end position="32"/>
    </location>
</feature>
<sequence length="273" mass="30707">MQKLFSHPVYQFFVNIAPWVMLFLLGTSLKTLMNPAPEKHNLIPISGSVQKIGKSSGVIRTDSGNLDVSYDCLCNHKWGEKLFEQDMPVTALGKPEGDGYRLWDLTIDGQRIIAYEDVAPKIRNKHENAVRYVLPAMILFSLLSLQLVYQKIQERSLNKNKRELFKLLDQLDDDKLSDDQRLAVLPEILNHDIGDILGPLEYMAMCNINSELFLTRIGTALGELWSTLEVEQVDSITLVQPAAKRAAMKVLKDKAPALNNELDSTGALRLATD</sequence>
<protein>
    <submittedName>
        <fullName evidence="2">Uncharacterized protein</fullName>
    </submittedName>
</protein>
<accession>A0ABY2ULR9</accession>
<gene>
    <name evidence="2" type="ORF">FDY93_10795</name>
</gene>
<proteinExistence type="predicted"/>
<feature type="transmembrane region" description="Helical" evidence="1">
    <location>
        <begin position="129"/>
        <end position="149"/>
    </location>
</feature>
<evidence type="ECO:0000256" key="1">
    <source>
        <dbReference type="SAM" id="Phobius"/>
    </source>
</evidence>